<dbReference type="Pfam" id="PF03096">
    <property type="entry name" value="Ndr"/>
    <property type="match status" value="1"/>
</dbReference>
<evidence type="ECO:0000256" key="1">
    <source>
        <dbReference type="ARBA" id="ARBA00005598"/>
    </source>
</evidence>
<reference evidence="3" key="1">
    <citation type="submission" date="2022-11" db="UniProtKB">
        <authorList>
            <consortium name="WormBaseParasite"/>
        </authorList>
    </citation>
    <scope>IDENTIFICATION</scope>
</reference>
<dbReference type="Proteomes" id="UP000887566">
    <property type="component" value="Unplaced"/>
</dbReference>
<accession>A0A914X6G3</accession>
<proteinExistence type="inferred from homology"/>
<dbReference type="WBParaSite" id="PSAMB.scaffold656size44437.g7858.t1">
    <property type="protein sequence ID" value="PSAMB.scaffold656size44437.g7858.t1"/>
    <property type="gene ID" value="PSAMB.scaffold656size44437.g7858"/>
</dbReference>
<dbReference type="SUPFAM" id="SSF53474">
    <property type="entry name" value="alpha/beta-Hydrolases"/>
    <property type="match status" value="1"/>
</dbReference>
<evidence type="ECO:0000313" key="3">
    <source>
        <dbReference type="WBParaSite" id="PSAMB.scaffold656size44437.g7858.t1"/>
    </source>
</evidence>
<sequence>MQRDFVHTQYSKWLRVYIQGDLNDRAGKVVFVTVHDVGGNHRAFSPFVDSDEMATVRSKSIWIHVVLPGQDDDEDALPEEYQFPTLDQFAHDLVFVLDKYELRTVLGFGEGAGANILTRFGLFYPNRMLGLIMLDCTSATAGFEEQIKHR</sequence>
<dbReference type="AlphaFoldDB" id="A0A914X6G3"/>
<dbReference type="PANTHER" id="PTHR11034">
    <property type="entry name" value="N-MYC DOWNSTREAM REGULATED"/>
    <property type="match status" value="1"/>
</dbReference>
<dbReference type="InterPro" id="IPR029058">
    <property type="entry name" value="AB_hydrolase_fold"/>
</dbReference>
<protein>
    <submittedName>
        <fullName evidence="3">Uncharacterized protein</fullName>
    </submittedName>
</protein>
<comment type="similarity">
    <text evidence="1">Belongs to the NDRG family.</text>
</comment>
<organism evidence="2 3">
    <name type="scientific">Plectus sambesii</name>
    <dbReference type="NCBI Taxonomy" id="2011161"/>
    <lineage>
        <taxon>Eukaryota</taxon>
        <taxon>Metazoa</taxon>
        <taxon>Ecdysozoa</taxon>
        <taxon>Nematoda</taxon>
        <taxon>Chromadorea</taxon>
        <taxon>Plectida</taxon>
        <taxon>Plectina</taxon>
        <taxon>Plectoidea</taxon>
        <taxon>Plectidae</taxon>
        <taxon>Plectus</taxon>
    </lineage>
</organism>
<keyword evidence="2" id="KW-1185">Reference proteome</keyword>
<name>A0A914X6G3_9BILA</name>
<dbReference type="Gene3D" id="3.40.50.1820">
    <property type="entry name" value="alpha/beta hydrolase"/>
    <property type="match status" value="1"/>
</dbReference>
<dbReference type="InterPro" id="IPR004142">
    <property type="entry name" value="NDRG"/>
</dbReference>
<evidence type="ECO:0000313" key="2">
    <source>
        <dbReference type="Proteomes" id="UP000887566"/>
    </source>
</evidence>